<dbReference type="Gene3D" id="3.40.190.10">
    <property type="entry name" value="Periplasmic binding protein-like II"/>
    <property type="match status" value="3"/>
</dbReference>
<dbReference type="PROSITE" id="PS51257">
    <property type="entry name" value="PROKAR_LIPOPROTEIN"/>
    <property type="match status" value="1"/>
</dbReference>
<dbReference type="Proteomes" id="UP000315677">
    <property type="component" value="Unassembled WGS sequence"/>
</dbReference>
<evidence type="ECO:0000313" key="8">
    <source>
        <dbReference type="Proteomes" id="UP000315677"/>
    </source>
</evidence>
<keyword evidence="2 6" id="KW-0732">Signal</keyword>
<dbReference type="InterPro" id="IPR050490">
    <property type="entry name" value="Bact_solute-bd_prot1"/>
</dbReference>
<accession>A0A543DJK8</accession>
<dbReference type="SUPFAM" id="SSF53850">
    <property type="entry name" value="Periplasmic binding protein-like II"/>
    <property type="match status" value="1"/>
</dbReference>
<dbReference type="AlphaFoldDB" id="A0A543DJK8"/>
<organism evidence="7 8">
    <name type="scientific">Pseudonocardia kunmingensis</name>
    <dbReference type="NCBI Taxonomy" id="630975"/>
    <lineage>
        <taxon>Bacteria</taxon>
        <taxon>Bacillati</taxon>
        <taxon>Actinomycetota</taxon>
        <taxon>Actinomycetes</taxon>
        <taxon>Pseudonocardiales</taxon>
        <taxon>Pseudonocardiaceae</taxon>
        <taxon>Pseudonocardia</taxon>
    </lineage>
</organism>
<keyword evidence="8" id="KW-1185">Reference proteome</keyword>
<keyword evidence="5" id="KW-0449">Lipoprotein</keyword>
<evidence type="ECO:0000256" key="6">
    <source>
        <dbReference type="SAM" id="SignalP"/>
    </source>
</evidence>
<protein>
    <submittedName>
        <fullName evidence="7">Carbohydrate ABC transporter substrate-binding protein (CUT1 family)</fullName>
    </submittedName>
</protein>
<evidence type="ECO:0000256" key="5">
    <source>
        <dbReference type="ARBA" id="ARBA00023288"/>
    </source>
</evidence>
<evidence type="ECO:0000256" key="1">
    <source>
        <dbReference type="ARBA" id="ARBA00022475"/>
    </source>
</evidence>
<reference evidence="7 8" key="1">
    <citation type="submission" date="2019-06" db="EMBL/GenBank/DDBJ databases">
        <title>Sequencing the genomes of 1000 actinobacteria strains.</title>
        <authorList>
            <person name="Klenk H.-P."/>
        </authorList>
    </citation>
    <scope>NUCLEOTIDE SEQUENCE [LARGE SCALE GENOMIC DNA]</scope>
    <source>
        <strain evidence="7 8">DSM 45301</strain>
    </source>
</reference>
<evidence type="ECO:0000256" key="2">
    <source>
        <dbReference type="ARBA" id="ARBA00022729"/>
    </source>
</evidence>
<sequence length="429" mass="45769">MHVKPGRRSPVRALAVAAAAALGLAGCASEPADEVVTIEFAAWVPGIERVVQLYNDTHDHIEVDYRPIPSGDQAKISTAIDAGTGPDVTQISQYKVPDYAISGRAAPIGAYVGDAAQRFPQAAWSTVAYGGEVYGVPQDLGPMVLYYRADLFERYGLAVPRTWEEFRQTAAQVRQVAPEAHLTAVPPNDPTWWQGLLWQSGTAWSGIEGQSWVAAIDSPPSQRVAQYWQSMLDEDLVVPEQGLSPAFWNATQQDRILAIPHANWFAEFLATNVADQEGRWAVAPLPTWEGSDATGDTGGSANIVSSASEHPREAAEFLVWMNTDPGSLAILIETAGLLPAATAGLELSAAAPGVAYFGGQEISDVFVDAAARLPVTWSYGPGMSQAYEDFGDAMAGVIAGRETIPQVIGQVQESTVQLLRSQGLGVTVP</sequence>
<dbReference type="RefSeq" id="WP_142057603.1">
    <property type="nucleotide sequence ID" value="NZ_VFPA01000003.1"/>
</dbReference>
<dbReference type="Pfam" id="PF01547">
    <property type="entry name" value="SBP_bac_1"/>
    <property type="match status" value="1"/>
</dbReference>
<evidence type="ECO:0000256" key="4">
    <source>
        <dbReference type="ARBA" id="ARBA00023139"/>
    </source>
</evidence>
<dbReference type="InterPro" id="IPR006059">
    <property type="entry name" value="SBP"/>
</dbReference>
<evidence type="ECO:0000256" key="3">
    <source>
        <dbReference type="ARBA" id="ARBA00023136"/>
    </source>
</evidence>
<keyword evidence="3" id="KW-0472">Membrane</keyword>
<gene>
    <name evidence="7" type="ORF">FB558_5184</name>
</gene>
<keyword evidence="1" id="KW-1003">Cell membrane</keyword>
<keyword evidence="4" id="KW-0564">Palmitate</keyword>
<feature type="signal peptide" evidence="6">
    <location>
        <begin position="1"/>
        <end position="28"/>
    </location>
</feature>
<evidence type="ECO:0000313" key="7">
    <source>
        <dbReference type="EMBL" id="TQM09425.1"/>
    </source>
</evidence>
<name>A0A543DJK8_9PSEU</name>
<comment type="caution">
    <text evidence="7">The sequence shown here is derived from an EMBL/GenBank/DDBJ whole genome shotgun (WGS) entry which is preliminary data.</text>
</comment>
<dbReference type="PANTHER" id="PTHR43649:SF33">
    <property type="entry name" value="POLYGALACTURONAN_RHAMNOGALACTURONAN-BINDING PROTEIN YTCQ"/>
    <property type="match status" value="1"/>
</dbReference>
<feature type="chain" id="PRO_5039631781" evidence="6">
    <location>
        <begin position="29"/>
        <end position="429"/>
    </location>
</feature>
<dbReference type="PANTHER" id="PTHR43649">
    <property type="entry name" value="ARABINOSE-BINDING PROTEIN-RELATED"/>
    <property type="match status" value="1"/>
</dbReference>
<dbReference type="EMBL" id="VFPA01000003">
    <property type="protein sequence ID" value="TQM09425.1"/>
    <property type="molecule type" value="Genomic_DNA"/>
</dbReference>
<proteinExistence type="predicted"/>
<dbReference type="OrthoDB" id="2515046at2"/>